<comment type="caution">
    <text evidence="2">The sequence shown here is derived from an EMBL/GenBank/DDBJ whole genome shotgun (WGS) entry which is preliminary data.</text>
</comment>
<dbReference type="GO" id="GO:0003677">
    <property type="term" value="F:DNA binding"/>
    <property type="evidence" value="ECO:0007669"/>
    <property type="project" value="InterPro"/>
</dbReference>
<gene>
    <name evidence="2" type="ORF">FDB51_06035</name>
</gene>
<protein>
    <submittedName>
        <fullName evidence="2">Helix-turn-helix domain-containing protein</fullName>
    </submittedName>
</protein>
<reference evidence="2 3" key="1">
    <citation type="submission" date="2019-04" db="EMBL/GenBank/DDBJ databases">
        <title>Genome sequencing of Clostridium botulinum Groups I-IV and Clostridium butyricum.</title>
        <authorList>
            <person name="Brunt J."/>
            <person name="Van Vliet A.H.M."/>
            <person name="Stringer S.C."/>
            <person name="Carter A.T."/>
            <person name="Peck M.W."/>
        </authorList>
    </citation>
    <scope>NUCLEOTIDE SEQUENCE [LARGE SCALE GENOMIC DNA]</scope>
    <source>
        <strain evidence="2 3">CB-K-33E</strain>
    </source>
</reference>
<evidence type="ECO:0000259" key="1">
    <source>
        <dbReference type="Pfam" id="PF12728"/>
    </source>
</evidence>
<proteinExistence type="predicted"/>
<dbReference type="AlphaFoldDB" id="A0A846JZ16"/>
<dbReference type="InterPro" id="IPR010093">
    <property type="entry name" value="SinI_DNA-bd"/>
</dbReference>
<dbReference type="Proteomes" id="UP000473681">
    <property type="component" value="Unassembled WGS sequence"/>
</dbReference>
<dbReference type="InterPro" id="IPR041657">
    <property type="entry name" value="HTH_17"/>
</dbReference>
<evidence type="ECO:0000313" key="3">
    <source>
        <dbReference type="Proteomes" id="UP000473681"/>
    </source>
</evidence>
<organism evidence="2 3">
    <name type="scientific">Clostridium botulinum</name>
    <dbReference type="NCBI Taxonomy" id="1491"/>
    <lineage>
        <taxon>Bacteria</taxon>
        <taxon>Bacillati</taxon>
        <taxon>Bacillota</taxon>
        <taxon>Clostridia</taxon>
        <taxon>Eubacteriales</taxon>
        <taxon>Clostridiaceae</taxon>
        <taxon>Clostridium</taxon>
    </lineage>
</organism>
<sequence>MELPIYTILEAAELLSIPRDSVYELLKNNKIKGIKLGSVKILKSDLSIYLNEDR</sequence>
<dbReference type="EMBL" id="SWVK01000006">
    <property type="protein sequence ID" value="NFN34702.1"/>
    <property type="molecule type" value="Genomic_DNA"/>
</dbReference>
<dbReference type="Pfam" id="PF12728">
    <property type="entry name" value="HTH_17"/>
    <property type="match status" value="1"/>
</dbReference>
<dbReference type="RefSeq" id="WP_080372312.1">
    <property type="nucleotide sequence ID" value="NZ_LFPG01000032.1"/>
</dbReference>
<name>A0A846JZ16_CLOBO</name>
<accession>A0A846JZ16</accession>
<feature type="domain" description="Helix-turn-helix" evidence="1">
    <location>
        <begin position="6"/>
        <end position="52"/>
    </location>
</feature>
<dbReference type="NCBIfam" id="TIGR01764">
    <property type="entry name" value="excise"/>
    <property type="match status" value="1"/>
</dbReference>
<evidence type="ECO:0000313" key="2">
    <source>
        <dbReference type="EMBL" id="NFN34702.1"/>
    </source>
</evidence>